<dbReference type="EMBL" id="JBHTLT010000008">
    <property type="protein sequence ID" value="MFD1203765.1"/>
    <property type="molecule type" value="Genomic_DNA"/>
</dbReference>
<accession>A0ABW3TSV3</accession>
<keyword evidence="3" id="KW-1185">Reference proteome</keyword>
<dbReference type="RefSeq" id="WP_381479592.1">
    <property type="nucleotide sequence ID" value="NZ_JBHTLT010000008.1"/>
</dbReference>
<dbReference type="Proteomes" id="UP001597231">
    <property type="component" value="Unassembled WGS sequence"/>
</dbReference>
<protein>
    <submittedName>
        <fullName evidence="2">Uncharacterized protein</fullName>
    </submittedName>
</protein>
<organism evidence="2 3">
    <name type="scientific">Sporosarcina contaminans</name>
    <dbReference type="NCBI Taxonomy" id="633403"/>
    <lineage>
        <taxon>Bacteria</taxon>
        <taxon>Bacillati</taxon>
        <taxon>Bacillota</taxon>
        <taxon>Bacilli</taxon>
        <taxon>Bacillales</taxon>
        <taxon>Caryophanaceae</taxon>
        <taxon>Sporosarcina</taxon>
    </lineage>
</organism>
<evidence type="ECO:0000313" key="3">
    <source>
        <dbReference type="Proteomes" id="UP001597231"/>
    </source>
</evidence>
<comment type="caution">
    <text evidence="2">The sequence shown here is derived from an EMBL/GenBank/DDBJ whole genome shotgun (WGS) entry which is preliminary data.</text>
</comment>
<reference evidence="3" key="1">
    <citation type="journal article" date="2019" name="Int. J. Syst. Evol. Microbiol.">
        <title>The Global Catalogue of Microorganisms (GCM) 10K type strain sequencing project: providing services to taxonomists for standard genome sequencing and annotation.</title>
        <authorList>
            <consortium name="The Broad Institute Genomics Platform"/>
            <consortium name="The Broad Institute Genome Sequencing Center for Infectious Disease"/>
            <person name="Wu L."/>
            <person name="Ma J."/>
        </authorList>
    </citation>
    <scope>NUCLEOTIDE SEQUENCE [LARGE SCALE GENOMIC DNA]</scope>
    <source>
        <strain evidence="3">CCUG 53915</strain>
    </source>
</reference>
<feature type="transmembrane region" description="Helical" evidence="1">
    <location>
        <begin position="12"/>
        <end position="30"/>
    </location>
</feature>
<feature type="transmembrane region" description="Helical" evidence="1">
    <location>
        <begin position="36"/>
        <end position="58"/>
    </location>
</feature>
<keyword evidence="1" id="KW-0812">Transmembrane</keyword>
<evidence type="ECO:0000313" key="2">
    <source>
        <dbReference type="EMBL" id="MFD1203765.1"/>
    </source>
</evidence>
<keyword evidence="1" id="KW-1133">Transmembrane helix</keyword>
<name>A0ABW3TSV3_9BACL</name>
<proteinExistence type="predicted"/>
<sequence length="64" mass="7172">MNGEAYKIAFSSMFVVSFIVIGLAAVFTLLEQTIQIPAIFFSIAIIPITGLIAFYISYRHYYSV</sequence>
<evidence type="ECO:0000256" key="1">
    <source>
        <dbReference type="SAM" id="Phobius"/>
    </source>
</evidence>
<gene>
    <name evidence="2" type="ORF">ACFQ38_01285</name>
</gene>
<keyword evidence="1" id="KW-0472">Membrane</keyword>